<dbReference type="GO" id="GO:0017147">
    <property type="term" value="F:Wnt-protein binding"/>
    <property type="evidence" value="ECO:0007669"/>
    <property type="project" value="TreeGrafter"/>
</dbReference>
<dbReference type="Proteomes" id="UP000681720">
    <property type="component" value="Unassembled WGS sequence"/>
</dbReference>
<dbReference type="GO" id="GO:0005886">
    <property type="term" value="C:plasma membrane"/>
    <property type="evidence" value="ECO:0007669"/>
    <property type="project" value="TreeGrafter"/>
</dbReference>
<dbReference type="Gene3D" id="2.10.25.10">
    <property type="entry name" value="Laminin"/>
    <property type="match status" value="1"/>
</dbReference>
<feature type="domain" description="EGF-like" evidence="1">
    <location>
        <begin position="15"/>
        <end position="53"/>
    </location>
</feature>
<reference evidence="2" key="1">
    <citation type="submission" date="2021-02" db="EMBL/GenBank/DDBJ databases">
        <authorList>
            <person name="Nowell W R."/>
        </authorList>
    </citation>
    <scope>NUCLEOTIDE SEQUENCE</scope>
</reference>
<dbReference type="SUPFAM" id="SSF57196">
    <property type="entry name" value="EGF/Laminin"/>
    <property type="match status" value="1"/>
</dbReference>
<dbReference type="GO" id="GO:0042813">
    <property type="term" value="F:Wnt receptor activity"/>
    <property type="evidence" value="ECO:0007669"/>
    <property type="project" value="TreeGrafter"/>
</dbReference>
<dbReference type="InterPro" id="IPR000742">
    <property type="entry name" value="EGF"/>
</dbReference>
<dbReference type="GO" id="GO:0060070">
    <property type="term" value="P:canonical Wnt signaling pathway"/>
    <property type="evidence" value="ECO:0007669"/>
    <property type="project" value="TreeGrafter"/>
</dbReference>
<evidence type="ECO:0000259" key="1">
    <source>
        <dbReference type="SMART" id="SM00181"/>
    </source>
</evidence>
<organism evidence="2 3">
    <name type="scientific">Rotaria magnacalcarata</name>
    <dbReference type="NCBI Taxonomy" id="392030"/>
    <lineage>
        <taxon>Eukaryota</taxon>
        <taxon>Metazoa</taxon>
        <taxon>Spiralia</taxon>
        <taxon>Gnathifera</taxon>
        <taxon>Rotifera</taxon>
        <taxon>Eurotatoria</taxon>
        <taxon>Bdelloidea</taxon>
        <taxon>Philodinida</taxon>
        <taxon>Philodinidae</taxon>
        <taxon>Rotaria</taxon>
    </lineage>
</organism>
<evidence type="ECO:0000313" key="3">
    <source>
        <dbReference type="Proteomes" id="UP000681720"/>
    </source>
</evidence>
<dbReference type="SMART" id="SM00181">
    <property type="entry name" value="EGF"/>
    <property type="match status" value="1"/>
</dbReference>
<proteinExistence type="predicted"/>
<sequence>MKISHQIYQPFELNPCQQARCSQLCLLSNVAPAGYTCVCSTGFFLERDQITCSKDYSPFIIYMKRNIIGGISVRHDQKYIDENSNYDDLWERFVPVTDIHDGYEFAFDEVNETIYWAQIKSFLPDGTST</sequence>
<protein>
    <recommendedName>
        <fullName evidence="1">EGF-like domain-containing protein</fullName>
    </recommendedName>
</protein>
<dbReference type="InterPro" id="IPR050778">
    <property type="entry name" value="Cueball_EGF_LRP_Nidogen"/>
</dbReference>
<dbReference type="EMBL" id="CAJOBJ010346689">
    <property type="protein sequence ID" value="CAF5202398.1"/>
    <property type="molecule type" value="Genomic_DNA"/>
</dbReference>
<accession>A0A8S3IKI3</accession>
<name>A0A8S3IKI3_9BILA</name>
<dbReference type="AlphaFoldDB" id="A0A8S3IKI3"/>
<gene>
    <name evidence="2" type="ORF">GIL414_LOCUS77041</name>
</gene>
<dbReference type="PANTHER" id="PTHR46513:SF13">
    <property type="entry name" value="EGF-LIKE DOMAIN-CONTAINING PROTEIN"/>
    <property type="match status" value="1"/>
</dbReference>
<feature type="non-terminal residue" evidence="2">
    <location>
        <position position="1"/>
    </location>
</feature>
<dbReference type="PANTHER" id="PTHR46513">
    <property type="entry name" value="VITELLOGENIN RECEPTOR-LIKE PROTEIN-RELATED-RELATED"/>
    <property type="match status" value="1"/>
</dbReference>
<evidence type="ECO:0000313" key="2">
    <source>
        <dbReference type="EMBL" id="CAF5202398.1"/>
    </source>
</evidence>
<comment type="caution">
    <text evidence="2">The sequence shown here is derived from an EMBL/GenBank/DDBJ whole genome shotgun (WGS) entry which is preliminary data.</text>
</comment>